<accession>A0A4Q7Z1U6</accession>
<proteinExistence type="predicted"/>
<reference evidence="1 2" key="1">
    <citation type="submission" date="2019-02" db="EMBL/GenBank/DDBJ databases">
        <title>Genomic Encyclopedia of Archaeal and Bacterial Type Strains, Phase II (KMG-II): from individual species to whole genera.</title>
        <authorList>
            <person name="Goeker M."/>
        </authorList>
    </citation>
    <scope>NUCLEOTIDE SEQUENCE [LARGE SCALE GENOMIC DNA]</scope>
    <source>
        <strain evidence="1 2">DSM 18101</strain>
    </source>
</reference>
<name>A0A4Q7Z1U6_9BACT</name>
<evidence type="ECO:0008006" key="3">
    <source>
        <dbReference type="Google" id="ProtNLM"/>
    </source>
</evidence>
<dbReference type="EMBL" id="SHKW01000001">
    <property type="protein sequence ID" value="RZU43641.1"/>
    <property type="molecule type" value="Genomic_DNA"/>
</dbReference>
<comment type="caution">
    <text evidence="1">The sequence shown here is derived from an EMBL/GenBank/DDBJ whole genome shotgun (WGS) entry which is preliminary data.</text>
</comment>
<dbReference type="Proteomes" id="UP000292958">
    <property type="component" value="Unassembled WGS sequence"/>
</dbReference>
<evidence type="ECO:0000313" key="2">
    <source>
        <dbReference type="Proteomes" id="UP000292958"/>
    </source>
</evidence>
<gene>
    <name evidence="1" type="ORF">BDD14_5325</name>
</gene>
<keyword evidence="2" id="KW-1185">Reference proteome</keyword>
<organism evidence="1 2">
    <name type="scientific">Edaphobacter modestus</name>
    <dbReference type="NCBI Taxonomy" id="388466"/>
    <lineage>
        <taxon>Bacteria</taxon>
        <taxon>Pseudomonadati</taxon>
        <taxon>Acidobacteriota</taxon>
        <taxon>Terriglobia</taxon>
        <taxon>Terriglobales</taxon>
        <taxon>Acidobacteriaceae</taxon>
        <taxon>Edaphobacter</taxon>
    </lineage>
</organism>
<sequence length="472" mass="52394">MGRKKKTMQNERVCDQSRSLSLSRRYGTADQKLDTHHKALTLNLDTSTFGSFAEIGAGQEVARWFLLVGGASATVAKTISAYDKEVSDDLYGSGSRYVSKQRLEAMLDNEWTQLLTQLGKTRGPQTRFFCFVDTVSARNFAGTNDSHGWIGLRFQLQPGGPPNDVLLHINMRDPSNVLQQQAIGILGVNLIYAAFYEVQTKESFLEGLTQDVVAERIEIDYVDLRGPAFESWDRRALQVHLVRAGLAETVFFPANGSTVPPTEVLHKKAVVLAPGYFGHTDPVHSHVHLRLLASAIQELQGDLGETKPEPAGFFCLNVAPFTPDEPAPEIPDLLRRIDALLAAGGDVLLFRKPELYHMTALVNRHTQAPVRVVGGLSLVIRAFEDVYGNLEGRLLEALARLFAQNVRIYVYPMTVADLREWLKSASAIGWEWSETNGWVSASQLRRAPPLGHLFTYLLASNFLVPMRLPVEA</sequence>
<protein>
    <recommendedName>
        <fullName evidence="3">Nicotinate-nucleotide adenylyltransferase</fullName>
    </recommendedName>
</protein>
<dbReference type="AlphaFoldDB" id="A0A4Q7Z1U6"/>
<evidence type="ECO:0000313" key="1">
    <source>
        <dbReference type="EMBL" id="RZU43641.1"/>
    </source>
</evidence>